<reference evidence="2" key="1">
    <citation type="submission" date="2018-02" db="EMBL/GenBank/DDBJ databases">
        <authorList>
            <person name="Clavel T."/>
            <person name="Strowig T."/>
        </authorList>
    </citation>
    <scope>NUCLEOTIDE SEQUENCE [LARGE SCALE GENOMIC DNA]</scope>
    <source>
        <strain evidence="2">DSM 103720</strain>
    </source>
</reference>
<dbReference type="AlphaFoldDB" id="A0A2V1IRC1"/>
<dbReference type="Proteomes" id="UP000244905">
    <property type="component" value="Unassembled WGS sequence"/>
</dbReference>
<accession>A0A2V1IRC1</accession>
<dbReference type="EMBL" id="PUEC01000006">
    <property type="protein sequence ID" value="PWB03300.1"/>
    <property type="molecule type" value="Genomic_DNA"/>
</dbReference>
<gene>
    <name evidence="1" type="ORF">C5O23_03905</name>
</gene>
<evidence type="ECO:0000313" key="1">
    <source>
        <dbReference type="EMBL" id="PWB03300.1"/>
    </source>
</evidence>
<keyword evidence="2" id="KW-1185">Reference proteome</keyword>
<sequence length="126" mass="14636">MMDQDLKKQLSQDQDGLLTYEYIANHIGHCDEIMDELVDNMILVDSTGQFVVSAARYLYAIDGKHYSDVISRLIATAIEKDRERRYLPDLITSIWGADYQSRAEELNATDDNFRRIYKRITPTENI</sequence>
<evidence type="ECO:0000313" key="2">
    <source>
        <dbReference type="Proteomes" id="UP000244905"/>
    </source>
</evidence>
<organism evidence="1 2">
    <name type="scientific">Duncaniella muris</name>
    <dbReference type="NCBI Taxonomy" id="2094150"/>
    <lineage>
        <taxon>Bacteria</taxon>
        <taxon>Pseudomonadati</taxon>
        <taxon>Bacteroidota</taxon>
        <taxon>Bacteroidia</taxon>
        <taxon>Bacteroidales</taxon>
        <taxon>Muribaculaceae</taxon>
        <taxon>Duncaniella</taxon>
    </lineage>
</organism>
<comment type="caution">
    <text evidence="1">The sequence shown here is derived from an EMBL/GenBank/DDBJ whole genome shotgun (WGS) entry which is preliminary data.</text>
</comment>
<name>A0A2V1IRC1_9BACT</name>
<proteinExistence type="predicted"/>
<protein>
    <submittedName>
        <fullName evidence="1">Uncharacterized protein</fullName>
    </submittedName>
</protein>